<dbReference type="InterPro" id="IPR011701">
    <property type="entry name" value="MFS"/>
</dbReference>
<feature type="transmembrane region" description="Helical" evidence="1">
    <location>
        <begin position="245"/>
        <end position="267"/>
    </location>
</feature>
<keyword evidence="1" id="KW-0472">Membrane</keyword>
<accession>A0A0G2A317</accession>
<feature type="transmembrane region" description="Helical" evidence="1">
    <location>
        <begin position="81"/>
        <end position="100"/>
    </location>
</feature>
<feature type="transmembrane region" description="Helical" evidence="1">
    <location>
        <begin position="170"/>
        <end position="188"/>
    </location>
</feature>
<evidence type="ECO:0000313" key="2">
    <source>
        <dbReference type="EMBL" id="KKW26569.1"/>
    </source>
</evidence>
<gene>
    <name evidence="2" type="ORF">VF00_C0004G0013</name>
</gene>
<dbReference type="Pfam" id="PF07690">
    <property type="entry name" value="MFS_1"/>
    <property type="match status" value="1"/>
</dbReference>
<sequence>MNGLSRLPFLHYRRPLTSLYLTTSILFFGLGMVGIFIPVYIFRLTGNFLYLPAFYAFVSVCALGSILFGTTLLSRLGFRRAIFLSGIFRVLNLAFLLLSARYGFNLIFIAAFFEGLTVPTFWVTYHAIFTRSGQDGTYGREVAWMGVFVSTVSALAPLLGGLVVSLFGFPMLYGLGMVVILLAVLPILRVRDDLGLRVVGAGEILRETLSPGWRRFRRGFLGIQMEGAVAAMVWPLYLFGVLQSFTGLGALASVFTVAGVIMMVVAGRRVDSAGPRRSFLMGAYFLIPFWILVGFFSNGLVLIALNAYRGILSPFFGIGAESFFYSAARADPFLSVLKREVSIHAAILFSSVLVGILGYLYPANWPILFLPAAAGLLIATAMVKEK</sequence>
<evidence type="ECO:0008006" key="4">
    <source>
        <dbReference type="Google" id="ProtNLM"/>
    </source>
</evidence>
<feature type="transmembrane region" description="Helical" evidence="1">
    <location>
        <begin position="219"/>
        <end position="239"/>
    </location>
</feature>
<proteinExistence type="predicted"/>
<feature type="transmembrane region" description="Helical" evidence="1">
    <location>
        <begin position="48"/>
        <end position="69"/>
    </location>
</feature>
<comment type="caution">
    <text evidence="2">The sequence shown here is derived from an EMBL/GenBank/DDBJ whole genome shotgun (WGS) entry which is preliminary data.</text>
</comment>
<keyword evidence="1" id="KW-0812">Transmembrane</keyword>
<dbReference type="AlphaFoldDB" id="A0A0G2A317"/>
<evidence type="ECO:0000313" key="3">
    <source>
        <dbReference type="Proteomes" id="UP000034913"/>
    </source>
</evidence>
<dbReference type="Gene3D" id="1.20.1250.20">
    <property type="entry name" value="MFS general substrate transporter like domains"/>
    <property type="match status" value="1"/>
</dbReference>
<feature type="transmembrane region" description="Helical" evidence="1">
    <location>
        <begin position="20"/>
        <end position="42"/>
    </location>
</feature>
<organism evidence="2 3">
    <name type="scientific">candidate division Kazan bacterium GW2011_GWB1_52_7</name>
    <dbReference type="NCBI Taxonomy" id="1620414"/>
    <lineage>
        <taxon>Bacteria</taxon>
        <taxon>Bacteria division Kazan-3B-28</taxon>
    </lineage>
</organism>
<feature type="transmembrane region" description="Helical" evidence="1">
    <location>
        <begin position="106"/>
        <end position="130"/>
    </location>
</feature>
<dbReference type="GO" id="GO:0022857">
    <property type="term" value="F:transmembrane transporter activity"/>
    <property type="evidence" value="ECO:0007669"/>
    <property type="project" value="InterPro"/>
</dbReference>
<evidence type="ECO:0000256" key="1">
    <source>
        <dbReference type="SAM" id="Phobius"/>
    </source>
</evidence>
<feature type="transmembrane region" description="Helical" evidence="1">
    <location>
        <begin position="367"/>
        <end position="383"/>
    </location>
</feature>
<feature type="transmembrane region" description="Helical" evidence="1">
    <location>
        <begin position="279"/>
        <end position="305"/>
    </location>
</feature>
<reference evidence="2 3" key="1">
    <citation type="journal article" date="2015" name="Nature">
        <title>rRNA introns, odd ribosomes, and small enigmatic genomes across a large radiation of phyla.</title>
        <authorList>
            <person name="Brown C.T."/>
            <person name="Hug L.A."/>
            <person name="Thomas B.C."/>
            <person name="Sharon I."/>
            <person name="Castelle C.J."/>
            <person name="Singh A."/>
            <person name="Wilkins M.J."/>
            <person name="Williams K.H."/>
            <person name="Banfield J.F."/>
        </authorList>
    </citation>
    <scope>NUCLEOTIDE SEQUENCE [LARGE SCALE GENOMIC DNA]</scope>
</reference>
<dbReference type="InterPro" id="IPR036259">
    <property type="entry name" value="MFS_trans_sf"/>
</dbReference>
<dbReference type="SUPFAM" id="SSF103473">
    <property type="entry name" value="MFS general substrate transporter"/>
    <property type="match status" value="1"/>
</dbReference>
<keyword evidence="1" id="KW-1133">Transmembrane helix</keyword>
<dbReference type="EMBL" id="LCRB01000004">
    <property type="protein sequence ID" value="KKW26569.1"/>
    <property type="molecule type" value="Genomic_DNA"/>
</dbReference>
<name>A0A0G2A317_UNCK3</name>
<feature type="transmembrane region" description="Helical" evidence="1">
    <location>
        <begin position="341"/>
        <end position="361"/>
    </location>
</feature>
<feature type="transmembrane region" description="Helical" evidence="1">
    <location>
        <begin position="142"/>
        <end position="164"/>
    </location>
</feature>
<protein>
    <recommendedName>
        <fullName evidence="4">Major facilitator superfamily (MFS) profile domain-containing protein</fullName>
    </recommendedName>
</protein>
<dbReference type="Proteomes" id="UP000034913">
    <property type="component" value="Unassembled WGS sequence"/>
</dbReference>
<feature type="transmembrane region" description="Helical" evidence="1">
    <location>
        <begin position="311"/>
        <end position="329"/>
    </location>
</feature>